<organism evidence="1 2">
    <name type="scientific">Methanomethylophilus alvi</name>
    <dbReference type="NCBI Taxonomy" id="1291540"/>
    <lineage>
        <taxon>Archaea</taxon>
        <taxon>Methanobacteriati</taxon>
        <taxon>Thermoplasmatota</taxon>
        <taxon>Thermoplasmata</taxon>
        <taxon>Methanomassiliicoccales</taxon>
        <taxon>Methanomethylophilaceae</taxon>
        <taxon>Methanomethylophilus</taxon>
    </lineage>
</organism>
<proteinExistence type="predicted"/>
<protein>
    <submittedName>
        <fullName evidence="1">Uncharacterized protein</fullName>
    </submittedName>
</protein>
<dbReference type="GeneID" id="41321894"/>
<name>A0A3G3IHN9_9ARCH</name>
<dbReference type="RefSeq" id="WP_015504997.1">
    <property type="nucleotide sequence ID" value="NZ_CAYAVH010000024.1"/>
</dbReference>
<dbReference type="AlphaFoldDB" id="A0A3G3IHN9"/>
<dbReference type="EMBL" id="CP017686">
    <property type="protein sequence ID" value="AYQ55249.1"/>
    <property type="molecule type" value="Genomic_DNA"/>
</dbReference>
<reference evidence="1 2" key="1">
    <citation type="submission" date="2016-10" db="EMBL/GenBank/DDBJ databases">
        <title>Complete genome of the TMA-utilizing, human hosted archaeon Methanomethylophilus alvus Gen. nov, sp. nov., strain Mx-05, derived from a pure culture.</title>
        <authorList>
            <person name="Brugere J.-F."/>
            <person name="Ben Hania W."/>
            <person name="Chaudhary P.P."/>
            <person name="Gaci N."/>
            <person name="Borrel G."/>
            <person name="Cao Van Tuat L."/>
            <person name="Fardeau M.-L."/>
            <person name="Harris H.M.B."/>
            <person name="O'Toole P.W."/>
            <person name="Ollivier B."/>
        </authorList>
    </citation>
    <scope>NUCLEOTIDE SEQUENCE [LARGE SCALE GENOMIC DNA]</scope>
    <source>
        <strain evidence="1 2">Mx-05</strain>
    </source>
</reference>
<sequence>MIYPVEFSEQFLKQMSKLNKHLMASSMRLNEGEEHLTEIHTAINGISVWRGQIFESEIW</sequence>
<accession>A0A3G3IHN9</accession>
<evidence type="ECO:0000313" key="2">
    <source>
        <dbReference type="Proteomes" id="UP000273278"/>
    </source>
</evidence>
<dbReference type="Proteomes" id="UP000273278">
    <property type="component" value="Chromosome"/>
</dbReference>
<gene>
    <name evidence="1" type="ORF">BKD89_05465</name>
</gene>
<evidence type="ECO:0000313" key="1">
    <source>
        <dbReference type="EMBL" id="AYQ55249.1"/>
    </source>
</evidence>